<sequence length="239" mass="26907">MKKLLLISAAMILFGGLALRAYFTLVPPPEPTLHEPLALIVPDELEGWEIKDLDMAESPESSARISEFLNFDDALFRVFQKNDVFVGLYIAYWTPGKASYRWAGAHTPDTCWVVNGWTREEREYSIPFTYNKIRLEPAEFGVYSKDGSSQNVYFWHLVGGEPFSYDQTGTPNILGALLDVKEYGLNLREEQFFIRLSSNKNLDELKKTPGFKAIIESLVEVGLEEEVSAAAAPLASTQL</sequence>
<dbReference type="Proteomes" id="UP001243717">
    <property type="component" value="Unassembled WGS sequence"/>
</dbReference>
<comment type="caution">
    <text evidence="2">The sequence shown here is derived from an EMBL/GenBank/DDBJ whole genome shotgun (WGS) entry which is preliminary data.</text>
</comment>
<name>A0ABU1AFT7_9BACT</name>
<accession>A0ABU1AFT7</accession>
<feature type="domain" description="Methanolan biosynthesis EpsI" evidence="1">
    <location>
        <begin position="10"/>
        <end position="162"/>
    </location>
</feature>
<dbReference type="InterPro" id="IPR014263">
    <property type="entry name" value="Methanolan_biosynth_EpsI"/>
</dbReference>
<reference evidence="2 3" key="1">
    <citation type="submission" date="2023-04" db="EMBL/GenBank/DDBJ databases">
        <title>A novel bacteria isolated from coastal sediment.</title>
        <authorList>
            <person name="Liu X.-J."/>
            <person name="Du Z.-J."/>
        </authorList>
    </citation>
    <scope>NUCLEOTIDE SEQUENCE [LARGE SCALE GENOMIC DNA]</scope>
    <source>
        <strain evidence="2 3">SDUM461004</strain>
    </source>
</reference>
<organism evidence="2 3">
    <name type="scientific">Thalassobacterium sedimentorum</name>
    <dbReference type="NCBI Taxonomy" id="3041258"/>
    <lineage>
        <taxon>Bacteria</taxon>
        <taxon>Pseudomonadati</taxon>
        <taxon>Verrucomicrobiota</taxon>
        <taxon>Opitutia</taxon>
        <taxon>Puniceicoccales</taxon>
        <taxon>Coraliomargaritaceae</taxon>
        <taxon>Thalassobacterium</taxon>
    </lineage>
</organism>
<dbReference type="RefSeq" id="WP_308984063.1">
    <property type="nucleotide sequence ID" value="NZ_JARXIC010000004.1"/>
</dbReference>
<evidence type="ECO:0000313" key="3">
    <source>
        <dbReference type="Proteomes" id="UP001243717"/>
    </source>
</evidence>
<gene>
    <name evidence="2" type="ORF">QEH59_04010</name>
</gene>
<evidence type="ECO:0000313" key="2">
    <source>
        <dbReference type="EMBL" id="MDQ8193574.1"/>
    </source>
</evidence>
<protein>
    <submittedName>
        <fullName evidence="2">Exosortase-associated EpsI family protein</fullName>
    </submittedName>
</protein>
<proteinExistence type="predicted"/>
<keyword evidence="3" id="KW-1185">Reference proteome</keyword>
<evidence type="ECO:0000259" key="1">
    <source>
        <dbReference type="Pfam" id="PF11984"/>
    </source>
</evidence>
<dbReference type="Pfam" id="PF11984">
    <property type="entry name" value="DUF3485"/>
    <property type="match status" value="1"/>
</dbReference>
<dbReference type="EMBL" id="JARXIC010000004">
    <property type="protein sequence ID" value="MDQ8193574.1"/>
    <property type="molecule type" value="Genomic_DNA"/>
</dbReference>